<accession>A0A285D3C2</accession>
<dbReference type="OrthoDB" id="118340at2"/>
<sequence length="209" mass="21632">MTLVSPVQPPASGSAAAAPVGPRLHGAIDVIRPDRIAGWVIDRSDPAAHALIEVRREGRVVATGAADRPRRDLQAAGIGTGSYGFSVPLDPPLEAGMDFTLCIRAHVPDGSEILLRPSGTDTTAEIRALGRLIEDVAACRDMLARHQAEAAGLTAALDELKRGQVRLEGLSAPFDPPAARSEAGLWIVSGTAMAAALVSLAIGLLSLMA</sequence>
<keyword evidence="1" id="KW-0472">Membrane</keyword>
<proteinExistence type="predicted"/>
<reference evidence="3" key="1">
    <citation type="submission" date="2017-08" db="EMBL/GenBank/DDBJ databases">
        <authorList>
            <person name="Varghese N."/>
            <person name="Submissions S."/>
        </authorList>
    </citation>
    <scope>NUCLEOTIDE SEQUENCE [LARGE SCALE GENOMIC DNA]</scope>
    <source>
        <strain evidence="3">JA234</strain>
    </source>
</reference>
<dbReference type="RefSeq" id="WP_097031650.1">
    <property type="nucleotide sequence ID" value="NZ_OAOQ01000021.1"/>
</dbReference>
<protein>
    <submittedName>
        <fullName evidence="2">Uncharacterized protein</fullName>
    </submittedName>
</protein>
<keyword evidence="3" id="KW-1185">Reference proteome</keyword>
<evidence type="ECO:0000256" key="1">
    <source>
        <dbReference type="SAM" id="Phobius"/>
    </source>
</evidence>
<name>A0A285D3C2_9RHOB</name>
<keyword evidence="1" id="KW-1133">Transmembrane helix</keyword>
<evidence type="ECO:0000313" key="3">
    <source>
        <dbReference type="Proteomes" id="UP000219467"/>
    </source>
</evidence>
<gene>
    <name evidence="2" type="ORF">SAMN05878503_12148</name>
</gene>
<keyword evidence="1" id="KW-0812">Transmembrane</keyword>
<evidence type="ECO:0000313" key="2">
    <source>
        <dbReference type="EMBL" id="SNX74310.1"/>
    </source>
</evidence>
<feature type="transmembrane region" description="Helical" evidence="1">
    <location>
        <begin position="183"/>
        <end position="207"/>
    </location>
</feature>
<dbReference type="AlphaFoldDB" id="A0A285D3C2"/>
<dbReference type="Proteomes" id="UP000219467">
    <property type="component" value="Unassembled WGS sequence"/>
</dbReference>
<organism evidence="2 3">
    <name type="scientific">Cereibacter ovatus</name>
    <dbReference type="NCBI Taxonomy" id="439529"/>
    <lineage>
        <taxon>Bacteria</taxon>
        <taxon>Pseudomonadati</taxon>
        <taxon>Pseudomonadota</taxon>
        <taxon>Alphaproteobacteria</taxon>
        <taxon>Rhodobacterales</taxon>
        <taxon>Paracoccaceae</taxon>
        <taxon>Cereibacter</taxon>
    </lineage>
</organism>
<dbReference type="EMBL" id="OAOQ01000021">
    <property type="protein sequence ID" value="SNX74310.1"/>
    <property type="molecule type" value="Genomic_DNA"/>
</dbReference>